<protein>
    <recommendedName>
        <fullName evidence="3">Transferase</fullName>
    </recommendedName>
</protein>
<name>H1YXA8_9EURY</name>
<evidence type="ECO:0000313" key="2">
    <source>
        <dbReference type="Proteomes" id="UP000005741"/>
    </source>
</evidence>
<keyword evidence="2" id="KW-1185">Reference proteome</keyword>
<dbReference type="InParanoid" id="H1YXA8"/>
<organism evidence="1 2">
    <name type="scientific">Methanoplanus limicola DSM 2279</name>
    <dbReference type="NCBI Taxonomy" id="937775"/>
    <lineage>
        <taxon>Archaea</taxon>
        <taxon>Methanobacteriati</taxon>
        <taxon>Methanobacteriota</taxon>
        <taxon>Stenosarchaea group</taxon>
        <taxon>Methanomicrobia</taxon>
        <taxon>Methanomicrobiales</taxon>
        <taxon>Methanomicrobiaceae</taxon>
        <taxon>Methanoplanus</taxon>
    </lineage>
</organism>
<evidence type="ECO:0008006" key="3">
    <source>
        <dbReference type="Google" id="ProtNLM"/>
    </source>
</evidence>
<sequence length="591" mass="70832">MFLVTTADQRFWNTDEDILFLGEWCKIYDQKDVWSKLNSKVLPYHWDDRNILYDDYLYLDSIYERYLDCLAKNLNELHNTNYSLNYWRIVVGPWLYYFIEILYDRYLSLKTAYESGLVTNTWICKKDTNNWIPDDFEMFQNWFCFDKYNFYLYSRIVETLNLISYEKLDVKIEPDNNIICSSSENKIKKLAKRINVIYNDFFSEGFNKIVFVDSYLSNLDIIKLQILLRQIPCLYESGNIYMNSSTLNSKLRRKIKFNSCKSEFELLLNKLIPENMLKAFIESYKSFHEMSLEVYPKDPEIIFTANAYLRTSFCFWAGYSKEKGAKVVGTQHGGHYGNGLWSASEDHQIKICDRYYSWGWEVKGEKKVIPLPTGKFNIFKCNVKPNRYGTILWIGMTVPRYSYFMYSASVGPHMLNYIEDQFKFYNFLSDQVHDIIYLRLYPYDFGWNEKNRWVDKYSNIKIMGGNMSFVESLNKSRLAICTYNATTYLETFVANFPTIVFWDPYYWELRPSAQKYFDQLREVGIFHETPESAAKMVNEIYKDPLSWWNKPEVQEAKDEFCYQFARTSDDWMKQWKNEFKKVLKEINMESK</sequence>
<dbReference type="EMBL" id="CM001436">
    <property type="protein sequence ID" value="EHQ36845.1"/>
    <property type="molecule type" value="Genomic_DNA"/>
</dbReference>
<accession>H1YXA8</accession>
<evidence type="ECO:0000313" key="1">
    <source>
        <dbReference type="EMBL" id="EHQ36845.1"/>
    </source>
</evidence>
<dbReference type="AlphaFoldDB" id="H1YXA8"/>
<dbReference type="Proteomes" id="UP000005741">
    <property type="component" value="Chromosome"/>
</dbReference>
<dbReference type="NCBIfam" id="TIGR04331">
    <property type="entry name" value="o_ant_LIC12162"/>
    <property type="match status" value="1"/>
</dbReference>
<dbReference type="STRING" id="937775.Metlim_2811"/>
<reference evidence="1 2" key="1">
    <citation type="submission" date="2011-10" db="EMBL/GenBank/DDBJ databases">
        <title>The Improved High-Quality Draft genome of Methanoplanus limicola DSM 2279.</title>
        <authorList>
            <consortium name="US DOE Joint Genome Institute (JGI-PGF)"/>
            <person name="Lucas S."/>
            <person name="Copeland A."/>
            <person name="Lapidus A."/>
            <person name="Glavina del Rio T."/>
            <person name="Dalin E."/>
            <person name="Tice H."/>
            <person name="Bruce D."/>
            <person name="Goodwin L."/>
            <person name="Pitluck S."/>
            <person name="Peters L."/>
            <person name="Mikhailova N."/>
            <person name="Lu M."/>
            <person name="Kyrpides N."/>
            <person name="Mavromatis K."/>
            <person name="Ivanova N."/>
            <person name="Markowitz V."/>
            <person name="Cheng J.-F."/>
            <person name="Hugenholtz P."/>
            <person name="Woyke T."/>
            <person name="Wu D."/>
            <person name="Wirth R."/>
            <person name="Brambilla E.-M."/>
            <person name="Klenk H.-P."/>
            <person name="Eisen J.A."/>
        </authorList>
    </citation>
    <scope>NUCLEOTIDE SEQUENCE [LARGE SCALE GENOMIC DNA]</scope>
    <source>
        <strain evidence="1 2">DSM 2279</strain>
    </source>
</reference>
<gene>
    <name evidence="1" type="ORF">Metlim_2811</name>
</gene>
<dbReference type="PATRIC" id="fig|937775.9.peg.3157"/>
<proteinExistence type="predicted"/>
<dbReference type="HOGENOM" id="CLU_449608_0_0_2"/>
<dbReference type="InterPro" id="IPR027603">
    <property type="entry name" value="LIC12162"/>
</dbReference>